<sequence>MRPYCVPNLSAGKYVAKKAKTEGYYSAVIVPKALEIGPQLQKTFATAYKKLVRLLKKAFKTKLFLIAQYLSHR</sequence>
<name>A0A4Q0PNF1_9FLAO</name>
<dbReference type="Proteomes" id="UP000290608">
    <property type="component" value="Unassembled WGS sequence"/>
</dbReference>
<dbReference type="AlphaFoldDB" id="A0A4Q0PNF1"/>
<reference evidence="1 2" key="1">
    <citation type="submission" date="2018-07" db="EMBL/GenBank/DDBJ databases">
        <title>Leeuwenhoekiella genomics.</title>
        <authorList>
            <person name="Tahon G."/>
            <person name="Willems A."/>
        </authorList>
    </citation>
    <scope>NUCLEOTIDE SEQUENCE [LARGE SCALE GENOMIC DNA]</scope>
    <source>
        <strain evidence="1 2">LMG 1345</strain>
    </source>
</reference>
<accession>A0A4Q0PNF1</accession>
<comment type="caution">
    <text evidence="1">The sequence shown here is derived from an EMBL/GenBank/DDBJ whole genome shotgun (WGS) entry which is preliminary data.</text>
</comment>
<evidence type="ECO:0000313" key="2">
    <source>
        <dbReference type="Proteomes" id="UP000290608"/>
    </source>
</evidence>
<gene>
    <name evidence="1" type="ORF">DSL99_1386</name>
</gene>
<organism evidence="1 2">
    <name type="scientific">Leeuwenhoekiella marinoflava</name>
    <dbReference type="NCBI Taxonomy" id="988"/>
    <lineage>
        <taxon>Bacteria</taxon>
        <taxon>Pseudomonadati</taxon>
        <taxon>Bacteroidota</taxon>
        <taxon>Flavobacteriia</taxon>
        <taxon>Flavobacteriales</taxon>
        <taxon>Flavobacteriaceae</taxon>
        <taxon>Leeuwenhoekiella</taxon>
    </lineage>
</organism>
<protein>
    <submittedName>
        <fullName evidence="1">Uncharacterized protein</fullName>
    </submittedName>
</protein>
<evidence type="ECO:0000313" key="1">
    <source>
        <dbReference type="EMBL" id="RXG32079.1"/>
    </source>
</evidence>
<dbReference type="EMBL" id="QOVL01000005">
    <property type="protein sequence ID" value="RXG32079.1"/>
    <property type="molecule type" value="Genomic_DNA"/>
</dbReference>
<proteinExistence type="predicted"/>
<dbReference type="STRING" id="1122159.SAMN02745246_01441"/>